<dbReference type="Pfam" id="PF03181">
    <property type="entry name" value="BURP"/>
    <property type="match status" value="1"/>
</dbReference>
<proteinExistence type="predicted"/>
<keyword evidence="3" id="KW-1185">Reference proteome</keyword>
<dbReference type="AlphaFoldDB" id="A0A540KHU8"/>
<feature type="domain" description="BURP" evidence="1">
    <location>
        <begin position="106"/>
        <end position="321"/>
    </location>
</feature>
<dbReference type="PANTHER" id="PTHR31236">
    <property type="entry name" value="BURP DOMAIN PROTEIN USPL1-LIKE"/>
    <property type="match status" value="1"/>
</dbReference>
<dbReference type="InterPro" id="IPR044816">
    <property type="entry name" value="BURP"/>
</dbReference>
<sequence>MQLTLVGSHAAALPLPPPQRYWNSVLPNTPMPKSISQLVVHDFIIVGKGGVILHNPIQKEENWVWAKYSTGVGDENTPFRFQNDAAENAPAEAETQAEVNRNRRVFFLENDLHPGRVINYRLAGSGNSSTTPFLSRKTAESIRFSSSQLPKILDKLSVKPGSDEADLIKVTIQNCESQGASDEAKQCATSLESMIDFATSTLGSRNVLAIATEVEQGAAPMQKFTITADGMKRLAASNITVCHKMNYAYAVFYCHSIEKTTTYVVPLQGADGSKAKAVAACHQDTSQWNPNHYAFKENNVERGTVPICHFLKAEDVACVYAIAHLTH</sequence>
<dbReference type="InterPro" id="IPR004873">
    <property type="entry name" value="BURP_dom"/>
</dbReference>
<protein>
    <recommendedName>
        <fullName evidence="1">BURP domain-containing protein</fullName>
    </recommendedName>
</protein>
<accession>A0A540KHU8</accession>
<evidence type="ECO:0000259" key="1">
    <source>
        <dbReference type="PROSITE" id="PS51277"/>
    </source>
</evidence>
<dbReference type="Proteomes" id="UP000315295">
    <property type="component" value="Unassembled WGS sequence"/>
</dbReference>
<organism evidence="2 3">
    <name type="scientific">Malus baccata</name>
    <name type="common">Siberian crab apple</name>
    <name type="synonym">Pyrus baccata</name>
    <dbReference type="NCBI Taxonomy" id="106549"/>
    <lineage>
        <taxon>Eukaryota</taxon>
        <taxon>Viridiplantae</taxon>
        <taxon>Streptophyta</taxon>
        <taxon>Embryophyta</taxon>
        <taxon>Tracheophyta</taxon>
        <taxon>Spermatophyta</taxon>
        <taxon>Magnoliopsida</taxon>
        <taxon>eudicotyledons</taxon>
        <taxon>Gunneridae</taxon>
        <taxon>Pentapetalae</taxon>
        <taxon>rosids</taxon>
        <taxon>fabids</taxon>
        <taxon>Rosales</taxon>
        <taxon>Rosaceae</taxon>
        <taxon>Amygdaloideae</taxon>
        <taxon>Maleae</taxon>
        <taxon>Malus</taxon>
    </lineage>
</organism>
<comment type="caution">
    <text evidence="2">The sequence shown here is derived from an EMBL/GenBank/DDBJ whole genome shotgun (WGS) entry which is preliminary data.</text>
</comment>
<dbReference type="STRING" id="106549.A0A540KHU8"/>
<dbReference type="SMART" id="SM01045">
    <property type="entry name" value="BURP"/>
    <property type="match status" value="1"/>
</dbReference>
<dbReference type="PANTHER" id="PTHR31236:SF2">
    <property type="entry name" value="BURP DOMAIN PROTEIN RD22"/>
    <property type="match status" value="1"/>
</dbReference>
<dbReference type="PROSITE" id="PS51277">
    <property type="entry name" value="BURP"/>
    <property type="match status" value="1"/>
</dbReference>
<reference evidence="2 3" key="1">
    <citation type="journal article" date="2019" name="G3 (Bethesda)">
        <title>Sequencing of a Wild Apple (Malus baccata) Genome Unravels the Differences Between Cultivated and Wild Apple Species Regarding Disease Resistance and Cold Tolerance.</title>
        <authorList>
            <person name="Chen X."/>
        </authorList>
    </citation>
    <scope>NUCLEOTIDE SEQUENCE [LARGE SCALE GENOMIC DNA]</scope>
    <source>
        <strain evidence="3">cv. Shandingzi</strain>
        <tissue evidence="2">Leaves</tissue>
    </source>
</reference>
<name>A0A540KHU8_MALBA</name>
<evidence type="ECO:0000313" key="2">
    <source>
        <dbReference type="EMBL" id="TQD73793.1"/>
    </source>
</evidence>
<dbReference type="EMBL" id="VIEB01001249">
    <property type="protein sequence ID" value="TQD73793.1"/>
    <property type="molecule type" value="Genomic_DNA"/>
</dbReference>
<evidence type="ECO:0000313" key="3">
    <source>
        <dbReference type="Proteomes" id="UP000315295"/>
    </source>
</evidence>
<gene>
    <name evidence="2" type="ORF">C1H46_040670</name>
</gene>